<dbReference type="EMBL" id="JYDT01000136">
    <property type="protein sequence ID" value="KRY83613.1"/>
    <property type="molecule type" value="Genomic_DNA"/>
</dbReference>
<protein>
    <submittedName>
        <fullName evidence="1">Uncharacterized protein</fullName>
    </submittedName>
</protein>
<evidence type="ECO:0000313" key="2">
    <source>
        <dbReference type="EMBL" id="KRZ36227.1"/>
    </source>
</evidence>
<dbReference type="EMBL" id="JYDV01000077">
    <property type="protein sequence ID" value="KRZ36227.1"/>
    <property type="molecule type" value="Genomic_DNA"/>
</dbReference>
<evidence type="ECO:0000313" key="4">
    <source>
        <dbReference type="Proteomes" id="UP000054995"/>
    </source>
</evidence>
<dbReference type="AlphaFoldDB" id="A0A0V1FBY3"/>
<accession>A0A0V1FBY3</accession>
<proteinExistence type="predicted"/>
<dbReference type="Proteomes" id="UP000054826">
    <property type="component" value="Unassembled WGS sequence"/>
</dbReference>
<reference evidence="3 4" key="1">
    <citation type="submission" date="2015-01" db="EMBL/GenBank/DDBJ databases">
        <title>Evolution of Trichinella species and genotypes.</title>
        <authorList>
            <person name="Korhonen P.K."/>
            <person name="Edoardo P."/>
            <person name="Giuseppe L.R."/>
            <person name="Gasser R.B."/>
        </authorList>
    </citation>
    <scope>NUCLEOTIDE SEQUENCE [LARGE SCALE GENOMIC DNA]</scope>
    <source>
        <strain evidence="2">ISS176</strain>
        <strain evidence="1">ISS470</strain>
    </source>
</reference>
<organism evidence="1 4">
    <name type="scientific">Trichinella pseudospiralis</name>
    <name type="common">Parasitic roundworm</name>
    <dbReference type="NCBI Taxonomy" id="6337"/>
    <lineage>
        <taxon>Eukaryota</taxon>
        <taxon>Metazoa</taxon>
        <taxon>Ecdysozoa</taxon>
        <taxon>Nematoda</taxon>
        <taxon>Enoplea</taxon>
        <taxon>Dorylaimia</taxon>
        <taxon>Trichinellida</taxon>
        <taxon>Trichinellidae</taxon>
        <taxon>Trichinella</taxon>
    </lineage>
</organism>
<sequence length="62" mass="6999">MLNAQQTHISINIQDNSNYPNTEAIIGRSDNRTYKTEAFTVLTPNEKQNSRLCHIQKAPGLV</sequence>
<keyword evidence="4" id="KW-1185">Reference proteome</keyword>
<name>A0A0V1FBY3_TRIPS</name>
<evidence type="ECO:0000313" key="1">
    <source>
        <dbReference type="EMBL" id="KRY83613.1"/>
    </source>
</evidence>
<comment type="caution">
    <text evidence="1">The sequence shown here is derived from an EMBL/GenBank/DDBJ whole genome shotgun (WGS) entry which is preliminary data.</text>
</comment>
<evidence type="ECO:0000313" key="3">
    <source>
        <dbReference type="Proteomes" id="UP000054826"/>
    </source>
</evidence>
<gene>
    <name evidence="2" type="ORF">T4C_3045</name>
    <name evidence="1" type="ORF">T4D_8360</name>
</gene>
<dbReference type="Proteomes" id="UP000054995">
    <property type="component" value="Unassembled WGS sequence"/>
</dbReference>